<dbReference type="Proteomes" id="UP000789831">
    <property type="component" value="Unassembled WGS sequence"/>
</dbReference>
<dbReference type="EMBL" id="CAJVPL010000943">
    <property type="protein sequence ID" value="CAG8542274.1"/>
    <property type="molecule type" value="Genomic_DNA"/>
</dbReference>
<dbReference type="Gene3D" id="3.40.50.720">
    <property type="entry name" value="NAD(P)-binding Rossmann-like Domain"/>
    <property type="match status" value="1"/>
</dbReference>
<comment type="similarity">
    <text evidence="1">Belongs to the NAD(P)-dependent epimerase/dehydratase family.</text>
</comment>
<dbReference type="InterPro" id="IPR036291">
    <property type="entry name" value="NAD(P)-bd_dom_sf"/>
</dbReference>
<evidence type="ECO:0000259" key="2">
    <source>
        <dbReference type="Pfam" id="PF01370"/>
    </source>
</evidence>
<dbReference type="InterPro" id="IPR001509">
    <property type="entry name" value="Epimerase_deHydtase"/>
</dbReference>
<dbReference type="OrthoDB" id="10058185at2759"/>
<accession>A0A9N9ARF9</accession>
<dbReference type="AlphaFoldDB" id="A0A9N9ARF9"/>
<evidence type="ECO:0000313" key="4">
    <source>
        <dbReference type="Proteomes" id="UP000789831"/>
    </source>
</evidence>
<comment type="caution">
    <text evidence="3">The sequence shown here is derived from an EMBL/GenBank/DDBJ whole genome shotgun (WGS) entry which is preliminary data.</text>
</comment>
<reference evidence="3" key="1">
    <citation type="submission" date="2021-06" db="EMBL/GenBank/DDBJ databases">
        <authorList>
            <person name="Kallberg Y."/>
            <person name="Tangrot J."/>
            <person name="Rosling A."/>
        </authorList>
    </citation>
    <scope>NUCLEOTIDE SEQUENCE</scope>
    <source>
        <strain evidence="3">MT106</strain>
    </source>
</reference>
<protein>
    <submittedName>
        <fullName evidence="3">12170_t:CDS:1</fullName>
    </submittedName>
</protein>
<evidence type="ECO:0000313" key="3">
    <source>
        <dbReference type="EMBL" id="CAG8542274.1"/>
    </source>
</evidence>
<proteinExistence type="inferred from homology"/>
<sequence>MKIFLTGGSGYLGRNFIEYAFKEDPRLSIIVLSRSSIADDRILRAAENARNGRERVRIIRGDMHDEDALREDFEKINIQGTQILVDILKSLPASVDPPRLVHISSFTAKIANHIPGDVLPDWAPYSKSKHLTEALVANSKLNDVVILRLGWLWGKDDDVLLPQIYRLQKNPIWKVSPPAYPLSIQHITNACESIYCASTVETTPSLIYEFKDRESDIEIEDFVEMYVGAAYDLKKVMRPFNRLRAPQSLIFGIFTFVEWIPFLGYGTKWVFDGFSREPLYILYHDYRLNDEKARGELGYAAKISREEGLNELIEKKIK</sequence>
<gene>
    <name evidence="3" type="ORF">AGERDE_LOCUS6247</name>
</gene>
<name>A0A9N9ARF9_9GLOM</name>
<feature type="domain" description="NAD-dependent epimerase/dehydratase" evidence="2">
    <location>
        <begin position="3"/>
        <end position="138"/>
    </location>
</feature>
<dbReference type="Pfam" id="PF01370">
    <property type="entry name" value="Epimerase"/>
    <property type="match status" value="1"/>
</dbReference>
<dbReference type="SUPFAM" id="SSF51735">
    <property type="entry name" value="NAD(P)-binding Rossmann-fold domains"/>
    <property type="match status" value="1"/>
</dbReference>
<keyword evidence="4" id="KW-1185">Reference proteome</keyword>
<organism evidence="3 4">
    <name type="scientific">Ambispora gerdemannii</name>
    <dbReference type="NCBI Taxonomy" id="144530"/>
    <lineage>
        <taxon>Eukaryota</taxon>
        <taxon>Fungi</taxon>
        <taxon>Fungi incertae sedis</taxon>
        <taxon>Mucoromycota</taxon>
        <taxon>Glomeromycotina</taxon>
        <taxon>Glomeromycetes</taxon>
        <taxon>Archaeosporales</taxon>
        <taxon>Ambisporaceae</taxon>
        <taxon>Ambispora</taxon>
    </lineage>
</organism>
<evidence type="ECO:0000256" key="1">
    <source>
        <dbReference type="ARBA" id="ARBA00007637"/>
    </source>
</evidence>
<dbReference type="PANTHER" id="PTHR43000">
    <property type="entry name" value="DTDP-D-GLUCOSE 4,6-DEHYDRATASE-RELATED"/>
    <property type="match status" value="1"/>
</dbReference>